<reference evidence="2 3" key="1">
    <citation type="submission" date="2020-02" db="EMBL/GenBank/DDBJ databases">
        <title>Draft genome sequence of two Spirosoma agri KCTC 52727 and Spirosoma terrae KCTC 52035.</title>
        <authorList>
            <person name="Rojas J."/>
            <person name="Ambika Manirajan B."/>
            <person name="Suarez C."/>
            <person name="Ratering S."/>
            <person name="Schnell S."/>
        </authorList>
    </citation>
    <scope>NUCLEOTIDE SEQUENCE [LARGE SCALE GENOMIC DNA]</scope>
    <source>
        <strain evidence="2 3">KCTC 52035</strain>
    </source>
</reference>
<dbReference type="RefSeq" id="WP_163955471.1">
    <property type="nucleotide sequence ID" value="NZ_JAAFZH010000039.1"/>
</dbReference>
<dbReference type="InterPro" id="IPR011050">
    <property type="entry name" value="Pectin_lyase_fold/virulence"/>
</dbReference>
<feature type="region of interest" description="Disordered" evidence="1">
    <location>
        <begin position="103"/>
        <end position="125"/>
    </location>
</feature>
<dbReference type="InterPro" id="IPR012334">
    <property type="entry name" value="Pectin_lyas_fold"/>
</dbReference>
<dbReference type="SUPFAM" id="SSF51126">
    <property type="entry name" value="Pectin lyase-like"/>
    <property type="match status" value="1"/>
</dbReference>
<dbReference type="EMBL" id="JAAFZH010000039">
    <property type="protein sequence ID" value="NDU99339.1"/>
    <property type="molecule type" value="Genomic_DNA"/>
</dbReference>
<dbReference type="NCBIfam" id="NF041518">
    <property type="entry name" value="choice_anch_Q"/>
    <property type="match status" value="1"/>
</dbReference>
<evidence type="ECO:0000256" key="1">
    <source>
        <dbReference type="SAM" id="MobiDB-lite"/>
    </source>
</evidence>
<evidence type="ECO:0000313" key="2">
    <source>
        <dbReference type="EMBL" id="NDU99339.1"/>
    </source>
</evidence>
<evidence type="ECO:0008006" key="4">
    <source>
        <dbReference type="Google" id="ProtNLM"/>
    </source>
</evidence>
<gene>
    <name evidence="2" type="ORF">GK108_30970</name>
</gene>
<dbReference type="InterPro" id="IPR059226">
    <property type="entry name" value="Choice_anch_Q_dom"/>
</dbReference>
<comment type="caution">
    <text evidence="2">The sequence shown here is derived from an EMBL/GenBank/DDBJ whole genome shotgun (WGS) entry which is preliminary data.</text>
</comment>
<proteinExistence type="predicted"/>
<sequence length="514" mass="55540">MPSQVFSRLLLIYFFISYAFLNNAQSILYVTESGTGDFSGSSWINSLPGNQLQSRLKTIEAGKQVWVARGTYKPTITANRAVSFAMRNGVSIYGGFQGNESSIEQRPPITASQPSSSTLSGDIGTTGDVEDNSYHVINNRGIDSTAVLDGFVITLGNESGSSAFPYAGGGMLNDGSGPGNYCSPVIKNCFFTKNRAEGGGAVYNGGSSSGYSAPHFLNCIFDQNTAFNSNGGAIKNTYSSPSFVNCLFHRNRSEYFSGGAIAFGICYVGNSKPSIVNCIFSQNSAVFYGGAVYFGSLYEGVATPIILNCTFTKNYITQLASAVYFDDYQGRIKAKMVNCIAWGNTGRNPNIVALSSYLSKQDVTYSNIQNFSLGVYPGTGNIMTDPIFVDPANNDFRLQPTSPCINTGDPLSSTATTSQVDFTGENRVQEDRIDMGAYEYQYPICSSGLYTLKDGQWNDTAVWSCGKVPTTTDRVLIKHIVTIPQNYVGEAKRVTFEAGSQLLYTPDARLQLSQ</sequence>
<evidence type="ECO:0000313" key="3">
    <source>
        <dbReference type="Proteomes" id="UP000474175"/>
    </source>
</evidence>
<dbReference type="Gene3D" id="2.160.20.10">
    <property type="entry name" value="Single-stranded right-handed beta-helix, Pectin lyase-like"/>
    <property type="match status" value="1"/>
</dbReference>
<organism evidence="2 3">
    <name type="scientific">Spirosoma terrae</name>
    <dbReference type="NCBI Taxonomy" id="1968276"/>
    <lineage>
        <taxon>Bacteria</taxon>
        <taxon>Pseudomonadati</taxon>
        <taxon>Bacteroidota</taxon>
        <taxon>Cytophagia</taxon>
        <taxon>Cytophagales</taxon>
        <taxon>Cytophagaceae</taxon>
        <taxon>Spirosoma</taxon>
    </lineage>
</organism>
<keyword evidence="3" id="KW-1185">Reference proteome</keyword>
<name>A0A6L9LQS4_9BACT</name>
<protein>
    <recommendedName>
        <fullName evidence="4">Right-handed parallel beta-helix repeat-containing protein</fullName>
    </recommendedName>
</protein>
<dbReference type="AlphaFoldDB" id="A0A6L9LQS4"/>
<feature type="compositionally biased region" description="Polar residues" evidence="1">
    <location>
        <begin position="103"/>
        <end position="120"/>
    </location>
</feature>
<accession>A0A6L9LQS4</accession>
<dbReference type="Proteomes" id="UP000474175">
    <property type="component" value="Unassembled WGS sequence"/>
</dbReference>